<dbReference type="Proteomes" id="UP000229362">
    <property type="component" value="Unassembled WGS sequence"/>
</dbReference>
<evidence type="ECO:0000259" key="1">
    <source>
        <dbReference type="PROSITE" id="PS51462"/>
    </source>
</evidence>
<dbReference type="InterPro" id="IPR000086">
    <property type="entry name" value="NUDIX_hydrolase_dom"/>
</dbReference>
<comment type="caution">
    <text evidence="2">The sequence shown here is derived from an EMBL/GenBank/DDBJ whole genome shotgun (WGS) entry which is preliminary data.</text>
</comment>
<dbReference type="PANTHER" id="PTHR43736">
    <property type="entry name" value="ADP-RIBOSE PYROPHOSPHATASE"/>
    <property type="match status" value="1"/>
</dbReference>
<dbReference type="PROSITE" id="PS51462">
    <property type="entry name" value="NUDIX"/>
    <property type="match status" value="1"/>
</dbReference>
<dbReference type="AlphaFoldDB" id="A0A2M6W2D2"/>
<accession>A0A2M6W2D2</accession>
<reference evidence="3" key="1">
    <citation type="submission" date="2017-09" db="EMBL/GenBank/DDBJ databases">
        <title>Depth-based differentiation of microbial function through sediment-hosted aquifers and enrichment of novel symbionts in the deep terrestrial subsurface.</title>
        <authorList>
            <person name="Probst A.J."/>
            <person name="Ladd B."/>
            <person name="Jarett J.K."/>
            <person name="Geller-Mcgrath D.E."/>
            <person name="Sieber C.M.K."/>
            <person name="Emerson J.B."/>
            <person name="Anantharaman K."/>
            <person name="Thomas B.C."/>
            <person name="Malmstrom R."/>
            <person name="Stieglmeier M."/>
            <person name="Klingl A."/>
            <person name="Woyke T."/>
            <person name="Ryan C.M."/>
            <person name="Banfield J.F."/>
        </authorList>
    </citation>
    <scope>NUCLEOTIDE SEQUENCE [LARGE SCALE GENOMIC DNA]</scope>
</reference>
<dbReference type="SUPFAM" id="SSF55811">
    <property type="entry name" value="Nudix"/>
    <property type="match status" value="1"/>
</dbReference>
<evidence type="ECO:0000313" key="3">
    <source>
        <dbReference type="Proteomes" id="UP000229362"/>
    </source>
</evidence>
<dbReference type="EMBL" id="PFBZ01000010">
    <property type="protein sequence ID" value="PIT86966.1"/>
    <property type="molecule type" value="Genomic_DNA"/>
</dbReference>
<organism evidence="2 3">
    <name type="scientific">Candidatus Magasanikbacteria bacterium CG10_big_fil_rev_8_21_14_0_10_43_6</name>
    <dbReference type="NCBI Taxonomy" id="1974650"/>
    <lineage>
        <taxon>Bacteria</taxon>
        <taxon>Candidatus Magasanikiibacteriota</taxon>
    </lineage>
</organism>
<sequence>MDLPKHTIIAVGPVIIEDDKVLLNRSRAADGSPRELFMFPGGKVEDFSLPLEDTAHREVMEELGIEITIIRPLKTILAPRIDTDGYVILVHYLAERIGEIQQTEDTIEWQWFDIHQLPEHITPNVQAVITDYLHTTL</sequence>
<proteinExistence type="predicted"/>
<protein>
    <recommendedName>
        <fullName evidence="1">Nudix hydrolase domain-containing protein</fullName>
    </recommendedName>
</protein>
<evidence type="ECO:0000313" key="2">
    <source>
        <dbReference type="EMBL" id="PIT86966.1"/>
    </source>
</evidence>
<feature type="domain" description="Nudix hydrolase" evidence="1">
    <location>
        <begin position="6"/>
        <end position="135"/>
    </location>
</feature>
<dbReference type="Gene3D" id="3.90.79.10">
    <property type="entry name" value="Nucleoside Triphosphate Pyrophosphohydrolase"/>
    <property type="match status" value="1"/>
</dbReference>
<dbReference type="PANTHER" id="PTHR43736:SF1">
    <property type="entry name" value="DIHYDRONEOPTERIN TRIPHOSPHATE DIPHOSPHATASE"/>
    <property type="match status" value="1"/>
</dbReference>
<name>A0A2M6W2D2_9BACT</name>
<dbReference type="Pfam" id="PF00293">
    <property type="entry name" value="NUDIX"/>
    <property type="match status" value="1"/>
</dbReference>
<dbReference type="InterPro" id="IPR015797">
    <property type="entry name" value="NUDIX_hydrolase-like_dom_sf"/>
</dbReference>
<gene>
    <name evidence="2" type="ORF">COU33_00205</name>
</gene>